<evidence type="ECO:0000256" key="1">
    <source>
        <dbReference type="SAM" id="MobiDB-lite"/>
    </source>
</evidence>
<feature type="compositionally biased region" description="Polar residues" evidence="1">
    <location>
        <begin position="121"/>
        <end position="138"/>
    </location>
</feature>
<accession>A0AAV5QMS7</accession>
<dbReference type="Proteomes" id="UP001360560">
    <property type="component" value="Unassembled WGS sequence"/>
</dbReference>
<gene>
    <name evidence="3" type="ORF">DASC09_032060</name>
</gene>
<dbReference type="InterPro" id="IPR018851">
    <property type="entry name" value="Borealin_N"/>
</dbReference>
<evidence type="ECO:0000313" key="4">
    <source>
        <dbReference type="Proteomes" id="UP001360560"/>
    </source>
</evidence>
<dbReference type="Pfam" id="PF10444">
    <property type="entry name" value="Nbl1_Borealin_N"/>
    <property type="match status" value="1"/>
</dbReference>
<dbReference type="EMBL" id="BTFZ01000011">
    <property type="protein sequence ID" value="GMM35881.1"/>
    <property type="molecule type" value="Genomic_DNA"/>
</dbReference>
<feature type="compositionally biased region" description="Basic residues" evidence="1">
    <location>
        <begin position="199"/>
        <end position="209"/>
    </location>
</feature>
<reference evidence="3 4" key="1">
    <citation type="journal article" date="2023" name="Elife">
        <title>Identification of key yeast species and microbe-microbe interactions impacting larval growth of Drosophila in the wild.</title>
        <authorList>
            <person name="Mure A."/>
            <person name="Sugiura Y."/>
            <person name="Maeda R."/>
            <person name="Honda K."/>
            <person name="Sakurai N."/>
            <person name="Takahashi Y."/>
            <person name="Watada M."/>
            <person name="Katoh T."/>
            <person name="Gotoh A."/>
            <person name="Gotoh Y."/>
            <person name="Taniguchi I."/>
            <person name="Nakamura K."/>
            <person name="Hayashi T."/>
            <person name="Katayama T."/>
            <person name="Uemura T."/>
            <person name="Hattori Y."/>
        </authorList>
    </citation>
    <scope>NUCLEOTIDE SEQUENCE [LARGE SCALE GENOMIC DNA]</scope>
    <source>
        <strain evidence="3 4">SC-9</strain>
    </source>
</reference>
<evidence type="ECO:0000313" key="3">
    <source>
        <dbReference type="EMBL" id="GMM35881.1"/>
    </source>
</evidence>
<protein>
    <recommendedName>
        <fullName evidence="2">Borealin N-terminal domain-containing protein</fullName>
    </recommendedName>
</protein>
<feature type="compositionally biased region" description="Polar residues" evidence="1">
    <location>
        <begin position="165"/>
        <end position="197"/>
    </location>
</feature>
<feature type="domain" description="Borealin N-terminal" evidence="2">
    <location>
        <begin position="8"/>
        <end position="63"/>
    </location>
</feature>
<dbReference type="GeneID" id="90073856"/>
<proteinExistence type="predicted"/>
<name>A0AAV5QMS7_9ASCO</name>
<dbReference type="AlphaFoldDB" id="A0AAV5QMS7"/>
<keyword evidence="4" id="KW-1185">Reference proteome</keyword>
<sequence length="209" mass="23260">MGTFTKEQKEKIVSKLRFNMNERIKKLRYEQDALVANLENKIKHRLNLVPKKYWDLKLRDVIELERHEKVNFATLLNAISTNANNIDSSTSTSSANVVKKTSKELNISSSLSKRSAGLKLSSHNGPGSRVKNSGSPSKSYVPKLSKLTNGSSSNFYDRSGESPLKSRNASNMGPPNTRKTPSPFKSPNKSPTRSLSKSPVKKTLKRGIK</sequence>
<feature type="region of interest" description="Disordered" evidence="1">
    <location>
        <begin position="108"/>
        <end position="209"/>
    </location>
</feature>
<organism evidence="3 4">
    <name type="scientific">Saccharomycopsis crataegensis</name>
    <dbReference type="NCBI Taxonomy" id="43959"/>
    <lineage>
        <taxon>Eukaryota</taxon>
        <taxon>Fungi</taxon>
        <taxon>Dikarya</taxon>
        <taxon>Ascomycota</taxon>
        <taxon>Saccharomycotina</taxon>
        <taxon>Saccharomycetes</taxon>
        <taxon>Saccharomycopsidaceae</taxon>
        <taxon>Saccharomycopsis</taxon>
    </lineage>
</organism>
<feature type="compositionally biased region" description="Polar residues" evidence="1">
    <location>
        <begin position="146"/>
        <end position="156"/>
    </location>
</feature>
<evidence type="ECO:0000259" key="2">
    <source>
        <dbReference type="Pfam" id="PF10444"/>
    </source>
</evidence>
<comment type="caution">
    <text evidence="3">The sequence shown here is derived from an EMBL/GenBank/DDBJ whole genome shotgun (WGS) entry which is preliminary data.</text>
</comment>
<dbReference type="RefSeq" id="XP_064852877.1">
    <property type="nucleotide sequence ID" value="XM_064996805.1"/>
</dbReference>